<organism evidence="1 2">
    <name type="scientific">Allacma fusca</name>
    <dbReference type="NCBI Taxonomy" id="39272"/>
    <lineage>
        <taxon>Eukaryota</taxon>
        <taxon>Metazoa</taxon>
        <taxon>Ecdysozoa</taxon>
        <taxon>Arthropoda</taxon>
        <taxon>Hexapoda</taxon>
        <taxon>Collembola</taxon>
        <taxon>Symphypleona</taxon>
        <taxon>Sminthuridae</taxon>
        <taxon>Allacma</taxon>
    </lineage>
</organism>
<dbReference type="Proteomes" id="UP000708208">
    <property type="component" value="Unassembled WGS sequence"/>
</dbReference>
<sequence length="57" mass="6473">DLTRSNKRAILSRTRGEDFTQLECFNLVADVVWVIVSLIVQQIPRSKGRHAMATAFN</sequence>
<evidence type="ECO:0000313" key="2">
    <source>
        <dbReference type="Proteomes" id="UP000708208"/>
    </source>
</evidence>
<comment type="caution">
    <text evidence="1">The sequence shown here is derived from an EMBL/GenBank/DDBJ whole genome shotgun (WGS) entry which is preliminary data.</text>
</comment>
<keyword evidence="2" id="KW-1185">Reference proteome</keyword>
<protein>
    <submittedName>
        <fullName evidence="1">Uncharacterized protein</fullName>
    </submittedName>
</protein>
<accession>A0A8J2NJ29</accession>
<reference evidence="1" key="1">
    <citation type="submission" date="2021-06" db="EMBL/GenBank/DDBJ databases">
        <authorList>
            <person name="Hodson N. C."/>
            <person name="Mongue J. A."/>
            <person name="Jaron S. K."/>
        </authorList>
    </citation>
    <scope>NUCLEOTIDE SEQUENCE</scope>
</reference>
<proteinExistence type="predicted"/>
<name>A0A8J2NJ29_9HEXA</name>
<gene>
    <name evidence="1" type="ORF">AFUS01_LOCUS4019</name>
</gene>
<evidence type="ECO:0000313" key="1">
    <source>
        <dbReference type="EMBL" id="CAG7697372.1"/>
    </source>
</evidence>
<dbReference type="EMBL" id="CAJVCH010024813">
    <property type="protein sequence ID" value="CAG7697372.1"/>
    <property type="molecule type" value="Genomic_DNA"/>
</dbReference>
<dbReference type="AlphaFoldDB" id="A0A8J2NJ29"/>
<feature type="non-terminal residue" evidence="1">
    <location>
        <position position="1"/>
    </location>
</feature>